<dbReference type="Gene3D" id="3.40.1090.10">
    <property type="entry name" value="Cytosolic phospholipase A2 catalytic domain"/>
    <property type="match status" value="2"/>
</dbReference>
<protein>
    <submittedName>
        <fullName evidence="6">Patatin-like phospholipase</fullName>
    </submittedName>
</protein>
<dbReference type="InterPro" id="IPR016035">
    <property type="entry name" value="Acyl_Trfase/lysoPLipase"/>
</dbReference>
<dbReference type="GO" id="GO:0016042">
    <property type="term" value="P:lipid catabolic process"/>
    <property type="evidence" value="ECO:0007669"/>
    <property type="project" value="UniProtKB-UniRule"/>
</dbReference>
<reference evidence="6 7" key="1">
    <citation type="submission" date="2015-03" db="EMBL/GenBank/DDBJ databases">
        <authorList>
            <person name="Murphy D."/>
        </authorList>
    </citation>
    <scope>NUCLEOTIDE SEQUENCE [LARGE SCALE GENOMIC DNA]</scope>
    <source>
        <strain evidence="6 7">FCF326</strain>
    </source>
</reference>
<feature type="active site" description="Proton acceptor" evidence="4">
    <location>
        <position position="223"/>
    </location>
</feature>
<evidence type="ECO:0000313" key="6">
    <source>
        <dbReference type="EMBL" id="CNE65520.1"/>
    </source>
</evidence>
<dbReference type="GO" id="GO:0016787">
    <property type="term" value="F:hydrolase activity"/>
    <property type="evidence" value="ECO:0007669"/>
    <property type="project" value="UniProtKB-UniRule"/>
</dbReference>
<dbReference type="PROSITE" id="PS51635">
    <property type="entry name" value="PNPLA"/>
    <property type="match status" value="1"/>
</dbReference>
<feature type="short sequence motif" description="GXSXG" evidence="4">
    <location>
        <begin position="40"/>
        <end position="44"/>
    </location>
</feature>
<keyword evidence="1 4" id="KW-0378">Hydrolase</keyword>
<feature type="domain" description="PNPLA" evidence="5">
    <location>
        <begin position="9"/>
        <end position="242"/>
    </location>
</feature>
<keyword evidence="2 4" id="KW-0442">Lipid degradation</keyword>
<organism evidence="6 7">
    <name type="scientific">Yersinia kristensenii</name>
    <dbReference type="NCBI Taxonomy" id="28152"/>
    <lineage>
        <taxon>Bacteria</taxon>
        <taxon>Pseudomonadati</taxon>
        <taxon>Pseudomonadota</taxon>
        <taxon>Gammaproteobacteria</taxon>
        <taxon>Enterobacterales</taxon>
        <taxon>Yersiniaceae</taxon>
        <taxon>Yersinia</taxon>
    </lineage>
</organism>
<sequence>MSQAMKVGLALSGGGAIGAYEVGVVKALAESGTEVHVVAGASIGALNGAIVAASPSLTQAAQRMTEIWAHLGNSNVMEVNKSVYISLLVQFGIGMGLTPTFSKAGTLLSTLLSHAGVSAGIKGLQNEPWISDQPLIDLMNRYLDIDSLASGLPLYVSLYPTEGGMQDIIKCIAAEFGLGSTRDSEFHHIQNLPLNQQKEALLASAALPLLFQSREVNGTRYSDGGMGGWREVQGNTPVTPLVDAGCNMVIVTHLSDASLWDRHRFPDTTVLEIRPQRSLKRNEGVLGGAKDLLGFSATHIDSWIEQGYQDTMAAIEHIRKPLQARQALRTSEAVIAASLAENTLVDTSLKNAMERLK</sequence>
<dbReference type="Proteomes" id="UP000045824">
    <property type="component" value="Unassembled WGS sequence"/>
</dbReference>
<evidence type="ECO:0000256" key="4">
    <source>
        <dbReference type="PROSITE-ProRule" id="PRU01161"/>
    </source>
</evidence>
<feature type="short sequence motif" description="DGA/G" evidence="4">
    <location>
        <begin position="223"/>
        <end position="225"/>
    </location>
</feature>
<evidence type="ECO:0000256" key="3">
    <source>
        <dbReference type="ARBA" id="ARBA00023098"/>
    </source>
</evidence>
<dbReference type="SUPFAM" id="SSF52151">
    <property type="entry name" value="FabD/lysophospholipase-like"/>
    <property type="match status" value="1"/>
</dbReference>
<feature type="active site" description="Nucleophile" evidence="4">
    <location>
        <position position="42"/>
    </location>
</feature>
<gene>
    <name evidence="6" type="ORF">ERS008491_01891</name>
</gene>
<dbReference type="AlphaFoldDB" id="A0A0T9L7K8"/>
<evidence type="ECO:0000256" key="2">
    <source>
        <dbReference type="ARBA" id="ARBA00022963"/>
    </source>
</evidence>
<evidence type="ECO:0000256" key="1">
    <source>
        <dbReference type="ARBA" id="ARBA00022801"/>
    </source>
</evidence>
<dbReference type="PANTHER" id="PTHR14226:SF57">
    <property type="entry name" value="BLR7027 PROTEIN"/>
    <property type="match status" value="1"/>
</dbReference>
<evidence type="ECO:0000313" key="7">
    <source>
        <dbReference type="Proteomes" id="UP000045824"/>
    </source>
</evidence>
<dbReference type="InterPro" id="IPR050301">
    <property type="entry name" value="NTE"/>
</dbReference>
<name>A0A0T9L7K8_YERKR</name>
<keyword evidence="3 4" id="KW-0443">Lipid metabolism</keyword>
<dbReference type="EMBL" id="CPYI01000006">
    <property type="protein sequence ID" value="CNE65520.1"/>
    <property type="molecule type" value="Genomic_DNA"/>
</dbReference>
<proteinExistence type="predicted"/>
<dbReference type="PANTHER" id="PTHR14226">
    <property type="entry name" value="NEUROPATHY TARGET ESTERASE/SWISS CHEESE D.MELANOGASTER"/>
    <property type="match status" value="1"/>
</dbReference>
<dbReference type="InterPro" id="IPR002641">
    <property type="entry name" value="PNPLA_dom"/>
</dbReference>
<dbReference type="RefSeq" id="WP_050119251.1">
    <property type="nucleotide sequence ID" value="NZ_CAWMAB010000006.1"/>
</dbReference>
<dbReference type="Pfam" id="PF01734">
    <property type="entry name" value="Patatin"/>
    <property type="match status" value="1"/>
</dbReference>
<feature type="short sequence motif" description="GXGXXG" evidence="4">
    <location>
        <begin position="13"/>
        <end position="18"/>
    </location>
</feature>
<accession>A0A0T9L7K8</accession>
<evidence type="ECO:0000259" key="5">
    <source>
        <dbReference type="PROSITE" id="PS51635"/>
    </source>
</evidence>